<dbReference type="InterPro" id="IPR036821">
    <property type="entry name" value="Peptide_deformylase_sf"/>
</dbReference>
<protein>
    <recommendedName>
        <fullName evidence="6">Peptide deformylase</fullName>
        <shortName evidence="6">PDF</shortName>
        <ecNumber evidence="6">3.5.1.88</ecNumber>
    </recommendedName>
    <alternativeName>
        <fullName evidence="6">Polypeptide deformylase</fullName>
    </alternativeName>
</protein>
<evidence type="ECO:0000256" key="1">
    <source>
        <dbReference type="ARBA" id="ARBA00010759"/>
    </source>
</evidence>
<dbReference type="Pfam" id="PF01327">
    <property type="entry name" value="Pep_deformylase"/>
    <property type="match status" value="1"/>
</dbReference>
<organism evidence="7 8">
    <name type="scientific">Coxiella burnetii (strain Dugway 5J108-111)</name>
    <dbReference type="NCBI Taxonomy" id="434922"/>
    <lineage>
        <taxon>Bacteria</taxon>
        <taxon>Pseudomonadati</taxon>
        <taxon>Pseudomonadota</taxon>
        <taxon>Gammaproteobacteria</taxon>
        <taxon>Legionellales</taxon>
        <taxon>Coxiellaceae</taxon>
        <taxon>Coxiella</taxon>
    </lineage>
</organism>
<dbReference type="GO" id="GO:0042586">
    <property type="term" value="F:peptide deformylase activity"/>
    <property type="evidence" value="ECO:0007669"/>
    <property type="project" value="UniProtKB-UniRule"/>
</dbReference>
<dbReference type="GO" id="GO:0046872">
    <property type="term" value="F:metal ion binding"/>
    <property type="evidence" value="ECO:0007669"/>
    <property type="project" value="UniProtKB-KW"/>
</dbReference>
<accession>A9KB97</accession>
<dbReference type="PIRSF" id="PIRSF004749">
    <property type="entry name" value="Pep_def"/>
    <property type="match status" value="1"/>
</dbReference>
<dbReference type="GO" id="GO:0006412">
    <property type="term" value="P:translation"/>
    <property type="evidence" value="ECO:0007669"/>
    <property type="project" value="UniProtKB-UniRule"/>
</dbReference>
<keyword evidence="5 6" id="KW-0408">Iron</keyword>
<dbReference type="AlphaFoldDB" id="A9KB97"/>
<evidence type="ECO:0000313" key="8">
    <source>
        <dbReference type="Proteomes" id="UP000008555"/>
    </source>
</evidence>
<dbReference type="PANTHER" id="PTHR10458:SF21">
    <property type="entry name" value="PEPTIDE DEFORMYLASE"/>
    <property type="match status" value="1"/>
</dbReference>
<dbReference type="CDD" id="cd00487">
    <property type="entry name" value="Pep_deformylase"/>
    <property type="match status" value="1"/>
</dbReference>
<dbReference type="EMBL" id="CP000733">
    <property type="protein sequence ID" value="ABS76532.2"/>
    <property type="molecule type" value="Genomic_DNA"/>
</dbReference>
<dbReference type="HOGENOM" id="CLU_061901_5_2_6"/>
<evidence type="ECO:0000256" key="6">
    <source>
        <dbReference type="HAMAP-Rule" id="MF_00163"/>
    </source>
</evidence>
<name>A9KB97_COXBN</name>
<comment type="similarity">
    <text evidence="1 6">Belongs to the polypeptide deformylase family.</text>
</comment>
<feature type="binding site" evidence="6">
    <location>
        <position position="105"/>
    </location>
    <ligand>
        <name>Fe cation</name>
        <dbReference type="ChEBI" id="CHEBI:24875"/>
    </ligand>
</feature>
<evidence type="ECO:0000313" key="7">
    <source>
        <dbReference type="EMBL" id="ABS76532.2"/>
    </source>
</evidence>
<reference evidence="7 8" key="1">
    <citation type="journal article" date="2009" name="Infect. Immun.">
        <title>Comparative genomics reveal extensive transposon-mediated genomic plasticity and diversity among potential effector proteins within the genus Coxiella.</title>
        <authorList>
            <person name="Beare P.A."/>
            <person name="Unsworth N."/>
            <person name="Andoh M."/>
            <person name="Voth D.E."/>
            <person name="Omsland A."/>
            <person name="Gilk S.D."/>
            <person name="Williams K.P."/>
            <person name="Sobral B.W."/>
            <person name="Kupko J.J.III."/>
            <person name="Porcella S.F."/>
            <person name="Samuel J.E."/>
            <person name="Heinzen R.A."/>
        </authorList>
    </citation>
    <scope>NUCLEOTIDE SEQUENCE [LARGE SCALE GENOMIC DNA]</scope>
    <source>
        <strain evidence="7 8">Dugway 5J108-111</strain>
    </source>
</reference>
<keyword evidence="4 6" id="KW-0648">Protein biosynthesis</keyword>
<dbReference type="EC" id="3.5.1.88" evidence="6"/>
<evidence type="ECO:0000256" key="3">
    <source>
        <dbReference type="ARBA" id="ARBA00022801"/>
    </source>
</evidence>
<evidence type="ECO:0000256" key="2">
    <source>
        <dbReference type="ARBA" id="ARBA00022723"/>
    </source>
</evidence>
<evidence type="ECO:0000256" key="4">
    <source>
        <dbReference type="ARBA" id="ARBA00022917"/>
    </source>
</evidence>
<keyword evidence="3 6" id="KW-0378">Hydrolase</keyword>
<gene>
    <name evidence="7" type="primary">def2</name>
    <name evidence="6" type="synonym">def</name>
    <name evidence="7" type="ordered locus">CBUD_0110</name>
</gene>
<dbReference type="Proteomes" id="UP000008555">
    <property type="component" value="Chromosome"/>
</dbReference>
<dbReference type="PANTHER" id="PTHR10458">
    <property type="entry name" value="PEPTIDE DEFORMYLASE"/>
    <property type="match status" value="1"/>
</dbReference>
<feature type="binding site" evidence="6">
    <location>
        <position position="157"/>
    </location>
    <ligand>
        <name>Fe cation</name>
        <dbReference type="ChEBI" id="CHEBI:24875"/>
    </ligand>
</feature>
<dbReference type="KEGG" id="cbd:CBUD_0110"/>
<sequence length="213" mass="24412">MKDTMKIVTTDSENKAVLYKVASEVEIPLTKTTKEKIEAMRVFYKSFQGKAGFAAPQVGLSERIILVEQHLFDTTMAEETDEPTILVNPSWRPISDKKEWDIEGCLSVPGKVGVVERYVHVELTAWLYHSDTEALSKIKREYHREYSSVLWQHEIDHLEGKIYVDKAKLLLNEKDFYSFRQQLIESGKIQSGMALFDLGPLIYDIVVKGEIPS</sequence>
<feature type="binding site" evidence="6">
    <location>
        <position position="153"/>
    </location>
    <ligand>
        <name>Fe cation</name>
        <dbReference type="ChEBI" id="CHEBI:24875"/>
    </ligand>
</feature>
<comment type="cofactor">
    <cofactor evidence="6">
        <name>Fe(2+)</name>
        <dbReference type="ChEBI" id="CHEBI:29033"/>
    </cofactor>
    <text evidence="6">Binds 1 Fe(2+) ion.</text>
</comment>
<proteinExistence type="inferred from homology"/>
<keyword evidence="2 6" id="KW-0479">Metal-binding</keyword>
<evidence type="ECO:0000256" key="5">
    <source>
        <dbReference type="ARBA" id="ARBA00023004"/>
    </source>
</evidence>
<dbReference type="HAMAP" id="MF_00163">
    <property type="entry name" value="Pep_deformylase"/>
    <property type="match status" value="1"/>
</dbReference>
<dbReference type="PRINTS" id="PR01576">
    <property type="entry name" value="PDEFORMYLASE"/>
</dbReference>
<dbReference type="Gene3D" id="3.90.45.10">
    <property type="entry name" value="Peptide deformylase"/>
    <property type="match status" value="1"/>
</dbReference>
<comment type="function">
    <text evidence="6">Removes the formyl group from the N-terminal Met of newly synthesized proteins. Requires at least a dipeptide for an efficient rate of reaction. N-terminal L-methionine is a prerequisite for activity but the enzyme has broad specificity at other positions.</text>
</comment>
<dbReference type="SUPFAM" id="SSF56420">
    <property type="entry name" value="Peptide deformylase"/>
    <property type="match status" value="1"/>
</dbReference>
<comment type="catalytic activity">
    <reaction evidence="6">
        <text>N-terminal N-formyl-L-methionyl-[peptide] + H2O = N-terminal L-methionyl-[peptide] + formate</text>
        <dbReference type="Rhea" id="RHEA:24420"/>
        <dbReference type="Rhea" id="RHEA-COMP:10639"/>
        <dbReference type="Rhea" id="RHEA-COMP:10640"/>
        <dbReference type="ChEBI" id="CHEBI:15377"/>
        <dbReference type="ChEBI" id="CHEBI:15740"/>
        <dbReference type="ChEBI" id="CHEBI:49298"/>
        <dbReference type="ChEBI" id="CHEBI:64731"/>
        <dbReference type="EC" id="3.5.1.88"/>
    </reaction>
</comment>
<feature type="active site" evidence="6">
    <location>
        <position position="154"/>
    </location>
</feature>
<dbReference type="InterPro" id="IPR023635">
    <property type="entry name" value="Peptide_deformylase"/>
</dbReference>